<feature type="compositionally biased region" description="Basic residues" evidence="1">
    <location>
        <begin position="194"/>
        <end position="223"/>
    </location>
</feature>
<protein>
    <submittedName>
        <fullName evidence="2">Uncharacterized protein</fullName>
    </submittedName>
</protein>
<proteinExistence type="predicted"/>
<sequence length="223" mass="25837">MSITEKKKILKEIYTKVHPHINVLGKEFEINKELDQEDIDKVKNLANQFRDLYKTDRIRHVDYDDHHVFTMDEPTFDQWLADTVVSKFYSKSANGENADQIISKIYYGEKGLVGHDVKVVRRTPLYQNNLIWNDPADYALGEITTYVDTLANPGKFSADAYDFFQHVDHKLNVVPINKVKAKVNRISKVLGGARVKKTRNKSKKDKKGARVKKTRNKSKKDKK</sequence>
<accession>A0A6C0I3X8</accession>
<dbReference type="AlphaFoldDB" id="A0A6C0I3X8"/>
<name>A0A6C0I3X8_9ZZZZ</name>
<reference evidence="2" key="1">
    <citation type="journal article" date="2020" name="Nature">
        <title>Giant virus diversity and host interactions through global metagenomics.</title>
        <authorList>
            <person name="Schulz F."/>
            <person name="Roux S."/>
            <person name="Paez-Espino D."/>
            <person name="Jungbluth S."/>
            <person name="Walsh D.A."/>
            <person name="Denef V.J."/>
            <person name="McMahon K.D."/>
            <person name="Konstantinidis K.T."/>
            <person name="Eloe-Fadrosh E.A."/>
            <person name="Kyrpides N.C."/>
            <person name="Woyke T."/>
        </authorList>
    </citation>
    <scope>NUCLEOTIDE SEQUENCE</scope>
    <source>
        <strain evidence="2">GVMAG-M-3300023184-190</strain>
    </source>
</reference>
<evidence type="ECO:0000256" key="1">
    <source>
        <dbReference type="SAM" id="MobiDB-lite"/>
    </source>
</evidence>
<evidence type="ECO:0000313" key="2">
    <source>
        <dbReference type="EMBL" id="QHT87721.1"/>
    </source>
</evidence>
<organism evidence="2">
    <name type="scientific">viral metagenome</name>
    <dbReference type="NCBI Taxonomy" id="1070528"/>
    <lineage>
        <taxon>unclassified sequences</taxon>
        <taxon>metagenomes</taxon>
        <taxon>organismal metagenomes</taxon>
    </lineage>
</organism>
<dbReference type="EMBL" id="MN740100">
    <property type="protein sequence ID" value="QHT87721.1"/>
    <property type="molecule type" value="Genomic_DNA"/>
</dbReference>
<feature type="region of interest" description="Disordered" evidence="1">
    <location>
        <begin position="193"/>
        <end position="223"/>
    </location>
</feature>